<evidence type="ECO:0000313" key="3">
    <source>
        <dbReference type="Proteomes" id="UP000664466"/>
    </source>
</evidence>
<name>A0A8B0SQ40_9GAMM</name>
<gene>
    <name evidence="2" type="ORF">J1836_005555</name>
    <name evidence="1" type="ORF">J1836_07270</name>
</gene>
<evidence type="ECO:0000313" key="1">
    <source>
        <dbReference type="EMBL" id="MBO0612727.1"/>
    </source>
</evidence>
<dbReference type="EMBL" id="CP072748">
    <property type="protein sequence ID" value="QTX11807.1"/>
    <property type="molecule type" value="Genomic_DNA"/>
</dbReference>
<dbReference type="AlphaFoldDB" id="A0A8B0SQ40"/>
<dbReference type="EMBL" id="JAFMPM010000006">
    <property type="protein sequence ID" value="MBO0612727.1"/>
    <property type="molecule type" value="Genomic_DNA"/>
</dbReference>
<evidence type="ECO:0000313" key="2">
    <source>
        <dbReference type="EMBL" id="QTX11807.1"/>
    </source>
</evidence>
<dbReference type="RefSeq" id="WP_207250412.1">
    <property type="nucleotide sequence ID" value="NZ_JAFMPM010000006.1"/>
</dbReference>
<dbReference type="Proteomes" id="UP000664466">
    <property type="component" value="Unassembled WGS sequence"/>
</dbReference>
<reference evidence="2" key="2">
    <citation type="submission" date="2021-04" db="EMBL/GenBank/DDBJ databases">
        <title>Complete Genome and methylome analysis of Thiothrix fructosivorans ATCC 49748.</title>
        <authorList>
            <person name="Fomenkov A."/>
            <person name="Sun L."/>
            <person name="Vincze T."/>
            <person name="Grabovich M.Y."/>
            <person name="Roberts R.J."/>
        </authorList>
    </citation>
    <scope>NUCLEOTIDE SEQUENCE</scope>
    <source>
        <strain evidence="2">ATCC 49748</strain>
    </source>
</reference>
<keyword evidence="3" id="KW-1185">Reference proteome</keyword>
<reference evidence="1 3" key="1">
    <citation type="submission" date="2021-03" db="EMBL/GenBank/DDBJ databases">
        <title>Draft genome and methylome analysis of Thiotrix fructosivoruns ATCC 49748.</title>
        <authorList>
            <person name="Fomenkov A."/>
            <person name="Grabovich M.Y."/>
            <person name="Roberts R.J."/>
        </authorList>
    </citation>
    <scope>NUCLEOTIDE SEQUENCE [LARGE SCALE GENOMIC DNA]</scope>
    <source>
        <strain evidence="1 3">ATCC 49748</strain>
    </source>
</reference>
<protein>
    <submittedName>
        <fullName evidence="2">Uncharacterized protein</fullName>
    </submittedName>
</protein>
<accession>A0A8B0SQ40</accession>
<sequence length="140" mass="16186">MELNNYIGRKIIDVLQEIRASSRLISYEKTEGNEFVELPEDGIYFQSKNDTGIVSGFRIFLMNYEKYLSAKDNIKGRYSNLFVLEDFERRFGSPIRDIKAIKIPGSEPTFPGKAFVDNERLITAYYADNLSVAFIHIKLK</sequence>
<organism evidence="2">
    <name type="scientific">Thiothrix fructosivorans</name>
    <dbReference type="NCBI Taxonomy" id="111770"/>
    <lineage>
        <taxon>Bacteria</taxon>
        <taxon>Pseudomonadati</taxon>
        <taxon>Pseudomonadota</taxon>
        <taxon>Gammaproteobacteria</taxon>
        <taxon>Thiotrichales</taxon>
        <taxon>Thiotrichaceae</taxon>
        <taxon>Thiothrix</taxon>
    </lineage>
</organism>
<proteinExistence type="predicted"/>